<dbReference type="EMBL" id="JAUHHV010000007">
    <property type="protein sequence ID" value="KAK1419033.1"/>
    <property type="molecule type" value="Genomic_DNA"/>
</dbReference>
<reference evidence="2" key="1">
    <citation type="journal article" date="2023" name="bioRxiv">
        <title>Improved chromosome-level genome assembly for marigold (Tagetes erecta).</title>
        <authorList>
            <person name="Jiang F."/>
            <person name="Yuan L."/>
            <person name="Wang S."/>
            <person name="Wang H."/>
            <person name="Xu D."/>
            <person name="Wang A."/>
            <person name="Fan W."/>
        </authorList>
    </citation>
    <scope>NUCLEOTIDE SEQUENCE</scope>
    <source>
        <strain evidence="2">WSJ</strain>
        <tissue evidence="2">Leaf</tissue>
    </source>
</reference>
<feature type="domain" description="Reverse transcriptase zinc-binding" evidence="1">
    <location>
        <begin position="31"/>
        <end position="99"/>
    </location>
</feature>
<comment type="caution">
    <text evidence="2">The sequence shown here is derived from an EMBL/GenBank/DDBJ whole genome shotgun (WGS) entry which is preliminary data.</text>
</comment>
<organism evidence="2 3">
    <name type="scientific">Tagetes erecta</name>
    <name type="common">African marigold</name>
    <dbReference type="NCBI Taxonomy" id="13708"/>
    <lineage>
        <taxon>Eukaryota</taxon>
        <taxon>Viridiplantae</taxon>
        <taxon>Streptophyta</taxon>
        <taxon>Embryophyta</taxon>
        <taxon>Tracheophyta</taxon>
        <taxon>Spermatophyta</taxon>
        <taxon>Magnoliopsida</taxon>
        <taxon>eudicotyledons</taxon>
        <taxon>Gunneridae</taxon>
        <taxon>Pentapetalae</taxon>
        <taxon>asterids</taxon>
        <taxon>campanulids</taxon>
        <taxon>Asterales</taxon>
        <taxon>Asteraceae</taxon>
        <taxon>Asteroideae</taxon>
        <taxon>Heliantheae alliance</taxon>
        <taxon>Tageteae</taxon>
        <taxon>Tagetes</taxon>
    </lineage>
</organism>
<sequence>MGLDTNSWIDLDVDFSTKIIRQEIEENCLPSNNQVYHDSKWVSSKVNVFVWRALIDRIQTNGALNHRNIMPSPSCTSCGADYETPDHTLINCEHAVKVWHAIFSWCKIPIIPVNSVGQILSIPNTLPVTPDTRKIIHTVFLTGLWCIWKARNERIFNKSTMSNATMGDIKSLSFLWLNSRGKLATLKWRSWTKSLL</sequence>
<dbReference type="Proteomes" id="UP001229421">
    <property type="component" value="Unassembled WGS sequence"/>
</dbReference>
<protein>
    <recommendedName>
        <fullName evidence="1">Reverse transcriptase zinc-binding domain-containing protein</fullName>
    </recommendedName>
</protein>
<keyword evidence="3" id="KW-1185">Reference proteome</keyword>
<accession>A0AAD8KCC8</accession>
<dbReference type="Pfam" id="PF13966">
    <property type="entry name" value="zf-RVT"/>
    <property type="match status" value="1"/>
</dbReference>
<gene>
    <name evidence="2" type="ORF">QVD17_28189</name>
</gene>
<proteinExistence type="predicted"/>
<name>A0AAD8KCC8_TARER</name>
<dbReference type="PANTHER" id="PTHR33116">
    <property type="entry name" value="REVERSE TRANSCRIPTASE ZINC-BINDING DOMAIN-CONTAINING PROTEIN-RELATED-RELATED"/>
    <property type="match status" value="1"/>
</dbReference>
<dbReference type="PANTHER" id="PTHR33116:SF79">
    <property type="entry name" value="REVERSE TRANSCRIPTASE DOMAIN, ZINC FINGER, CCHC-TYPE-RELATED"/>
    <property type="match status" value="1"/>
</dbReference>
<evidence type="ECO:0000313" key="3">
    <source>
        <dbReference type="Proteomes" id="UP001229421"/>
    </source>
</evidence>
<dbReference type="InterPro" id="IPR026960">
    <property type="entry name" value="RVT-Znf"/>
</dbReference>
<evidence type="ECO:0000259" key="1">
    <source>
        <dbReference type="Pfam" id="PF13966"/>
    </source>
</evidence>
<evidence type="ECO:0000313" key="2">
    <source>
        <dbReference type="EMBL" id="KAK1419033.1"/>
    </source>
</evidence>
<dbReference type="AlphaFoldDB" id="A0AAD8KCC8"/>